<sequence length="154" mass="16185">MFPKSLNALTLIFISVLVMFATVSQGAPIAVRRSKVLVDRRDASSSGAKYSGDATYYEPGLGACGETNAPGDSIVAIAAPTFDKYPGATSNPNNNPICNKPITIYYGSKSVTATITDRCAGCAGEADIDMTSSLFQSLVGDLGKGRVSITWKYN</sequence>
<reference evidence="3" key="1">
    <citation type="submission" date="2022-08" db="EMBL/GenBank/DDBJ databases">
        <authorList>
            <consortium name="DOE Joint Genome Institute"/>
            <person name="Min B."/>
            <person name="Riley R."/>
            <person name="Sierra-Patev S."/>
            <person name="Naranjo-Ortiz M."/>
            <person name="Looney B."/>
            <person name="Konkel Z."/>
            <person name="Slot J.C."/>
            <person name="Sakamoto Y."/>
            <person name="Steenwyk J.L."/>
            <person name="Rokas A."/>
            <person name="Carro J."/>
            <person name="Camarero S."/>
            <person name="Ferreira P."/>
            <person name="Molpeceres G."/>
            <person name="Ruiz-Duenas F.J."/>
            <person name="Serrano A."/>
            <person name="Henrissat B."/>
            <person name="Drula E."/>
            <person name="Hughes K.W."/>
            <person name="Mata J.L."/>
            <person name="Ishikawa N.K."/>
            <person name="Vargas-Isla R."/>
            <person name="Ushijima S."/>
            <person name="Smith C.A."/>
            <person name="Ahrendt S."/>
            <person name="Andreopoulos W."/>
            <person name="He G."/>
            <person name="Labutti K."/>
            <person name="Lipzen A."/>
            <person name="Ng V."/>
            <person name="Sandor L."/>
            <person name="Barry K."/>
            <person name="Martinez A.T."/>
            <person name="Xiao Y."/>
            <person name="Gibbons J.G."/>
            <person name="Terashima K."/>
            <person name="Hibbett D.S."/>
            <person name="Grigoriev I.V."/>
        </authorList>
    </citation>
    <scope>NUCLEOTIDE SEQUENCE</scope>
    <source>
        <strain evidence="3">TFB9207</strain>
    </source>
</reference>
<dbReference type="PANTHER" id="PTHR31836">
    <property type="match status" value="1"/>
</dbReference>
<proteinExistence type="predicted"/>
<evidence type="ECO:0000256" key="1">
    <source>
        <dbReference type="ARBA" id="ARBA00022729"/>
    </source>
</evidence>
<accession>A0AA38UCW3</accession>
<protein>
    <submittedName>
        <fullName evidence="3">Plant expansin</fullName>
    </submittedName>
</protein>
<organism evidence="3 4">
    <name type="scientific">Lentinula raphanica</name>
    <dbReference type="NCBI Taxonomy" id="153919"/>
    <lineage>
        <taxon>Eukaryota</taxon>
        <taxon>Fungi</taxon>
        <taxon>Dikarya</taxon>
        <taxon>Basidiomycota</taxon>
        <taxon>Agaricomycotina</taxon>
        <taxon>Agaricomycetes</taxon>
        <taxon>Agaricomycetidae</taxon>
        <taxon>Agaricales</taxon>
        <taxon>Marasmiineae</taxon>
        <taxon>Omphalotaceae</taxon>
        <taxon>Lentinula</taxon>
    </lineage>
</organism>
<comment type="caution">
    <text evidence="3">The sequence shown here is derived from an EMBL/GenBank/DDBJ whole genome shotgun (WGS) entry which is preliminary data.</text>
</comment>
<gene>
    <name evidence="3" type="ORF">F5878DRAFT_662089</name>
</gene>
<evidence type="ECO:0000313" key="3">
    <source>
        <dbReference type="EMBL" id="KAJ3837462.1"/>
    </source>
</evidence>
<dbReference type="InterPro" id="IPR051477">
    <property type="entry name" value="Expansin_CellWall"/>
</dbReference>
<dbReference type="InterPro" id="IPR036908">
    <property type="entry name" value="RlpA-like_sf"/>
</dbReference>
<keyword evidence="4" id="KW-1185">Reference proteome</keyword>
<feature type="signal peptide" evidence="2">
    <location>
        <begin position="1"/>
        <end position="26"/>
    </location>
</feature>
<dbReference type="SUPFAM" id="SSF50685">
    <property type="entry name" value="Barwin-like endoglucanases"/>
    <property type="match status" value="1"/>
</dbReference>
<dbReference type="EMBL" id="MU806245">
    <property type="protein sequence ID" value="KAJ3837462.1"/>
    <property type="molecule type" value="Genomic_DNA"/>
</dbReference>
<feature type="chain" id="PRO_5041442461" evidence="2">
    <location>
        <begin position="27"/>
        <end position="154"/>
    </location>
</feature>
<name>A0AA38UCW3_9AGAR</name>
<dbReference type="PANTHER" id="PTHR31836:SF28">
    <property type="entry name" value="SRCR DOMAIN-CONTAINING PROTEIN-RELATED"/>
    <property type="match status" value="1"/>
</dbReference>
<evidence type="ECO:0000256" key="2">
    <source>
        <dbReference type="SAM" id="SignalP"/>
    </source>
</evidence>
<dbReference type="Gene3D" id="2.40.40.10">
    <property type="entry name" value="RlpA-like domain"/>
    <property type="match status" value="1"/>
</dbReference>
<dbReference type="AlphaFoldDB" id="A0AA38UCW3"/>
<dbReference type="Proteomes" id="UP001163846">
    <property type="component" value="Unassembled WGS sequence"/>
</dbReference>
<dbReference type="CDD" id="cd22191">
    <property type="entry name" value="DPBB_RlpA_EXP_N-like"/>
    <property type="match status" value="1"/>
</dbReference>
<evidence type="ECO:0000313" key="4">
    <source>
        <dbReference type="Proteomes" id="UP001163846"/>
    </source>
</evidence>
<keyword evidence="1 2" id="KW-0732">Signal</keyword>